<evidence type="ECO:0000313" key="1">
    <source>
        <dbReference type="EMBL" id="KAK9704277.1"/>
    </source>
</evidence>
<sequence length="207" mass="24704">MAIIHTNIERVERKENSVVEIMKILDKVISLLEERITNNFCTLRVRTILKKLHDEGKNTEEFSTKIKLFYNEINDYLKMWIEPFADLKVFDWIDLTGSDLLDWSNIEKSLIFLKDHGIETNDEKLFDEWVNLKNFSANLNSTQKHESLNTLWLRYFKQCFSEEQYAKLQKMAEYVFSILGHNANVERVFSIINSQWSKERNLLCQQQ</sequence>
<reference evidence="1 2" key="1">
    <citation type="journal article" date="2024" name="BMC Genomics">
        <title>De novo assembly and annotation of Popillia japonica's genome with initial clues to its potential as an invasive pest.</title>
        <authorList>
            <person name="Cucini C."/>
            <person name="Boschi S."/>
            <person name="Funari R."/>
            <person name="Cardaioli E."/>
            <person name="Iannotti N."/>
            <person name="Marturano G."/>
            <person name="Paoli F."/>
            <person name="Bruttini M."/>
            <person name="Carapelli A."/>
            <person name="Frati F."/>
            <person name="Nardi F."/>
        </authorList>
    </citation>
    <scope>NUCLEOTIDE SEQUENCE [LARGE SCALE GENOMIC DNA]</scope>
    <source>
        <strain evidence="1">DMR45628</strain>
    </source>
</reference>
<dbReference type="InterPro" id="IPR012337">
    <property type="entry name" value="RNaseH-like_sf"/>
</dbReference>
<dbReference type="EMBL" id="JASPKY010000353">
    <property type="protein sequence ID" value="KAK9704277.1"/>
    <property type="molecule type" value="Genomic_DNA"/>
</dbReference>
<name>A0AAW1JJR1_POPJA</name>
<gene>
    <name evidence="1" type="ORF">QE152_g28395</name>
</gene>
<organism evidence="1 2">
    <name type="scientific">Popillia japonica</name>
    <name type="common">Japanese beetle</name>
    <dbReference type="NCBI Taxonomy" id="7064"/>
    <lineage>
        <taxon>Eukaryota</taxon>
        <taxon>Metazoa</taxon>
        <taxon>Ecdysozoa</taxon>
        <taxon>Arthropoda</taxon>
        <taxon>Hexapoda</taxon>
        <taxon>Insecta</taxon>
        <taxon>Pterygota</taxon>
        <taxon>Neoptera</taxon>
        <taxon>Endopterygota</taxon>
        <taxon>Coleoptera</taxon>
        <taxon>Polyphaga</taxon>
        <taxon>Scarabaeiformia</taxon>
        <taxon>Scarabaeidae</taxon>
        <taxon>Rutelinae</taxon>
        <taxon>Popillia</taxon>
    </lineage>
</organism>
<evidence type="ECO:0008006" key="3">
    <source>
        <dbReference type="Google" id="ProtNLM"/>
    </source>
</evidence>
<protein>
    <recommendedName>
        <fullName evidence="3">HAT C-terminal dimerisation domain-containing protein</fullName>
    </recommendedName>
</protein>
<evidence type="ECO:0000313" key="2">
    <source>
        <dbReference type="Proteomes" id="UP001458880"/>
    </source>
</evidence>
<accession>A0AAW1JJR1</accession>
<comment type="caution">
    <text evidence="1">The sequence shown here is derived from an EMBL/GenBank/DDBJ whole genome shotgun (WGS) entry which is preliminary data.</text>
</comment>
<dbReference type="Proteomes" id="UP001458880">
    <property type="component" value="Unassembled WGS sequence"/>
</dbReference>
<dbReference type="SUPFAM" id="SSF53098">
    <property type="entry name" value="Ribonuclease H-like"/>
    <property type="match status" value="1"/>
</dbReference>
<keyword evidence="2" id="KW-1185">Reference proteome</keyword>
<proteinExistence type="predicted"/>
<dbReference type="AlphaFoldDB" id="A0AAW1JJR1"/>